<keyword evidence="4" id="KW-1185">Reference proteome</keyword>
<feature type="region of interest" description="Disordered" evidence="1">
    <location>
        <begin position="1"/>
        <end position="127"/>
    </location>
</feature>
<name>A0ABN9A4F6_RANTA</name>
<gene>
    <name evidence="3" type="ORF">MRATA1EN1_LOCUS30117</name>
</gene>
<dbReference type="InterPro" id="IPR032549">
    <property type="entry name" value="DUF4939"/>
</dbReference>
<feature type="domain" description="DUF4939" evidence="2">
    <location>
        <begin position="61"/>
        <end position="86"/>
    </location>
</feature>
<dbReference type="Pfam" id="PF16297">
    <property type="entry name" value="DUF4939"/>
    <property type="match status" value="1"/>
</dbReference>
<evidence type="ECO:0000256" key="1">
    <source>
        <dbReference type="SAM" id="MobiDB-lite"/>
    </source>
</evidence>
<accession>A0ABN9A4F6</accession>
<feature type="compositionally biased region" description="Basic and acidic residues" evidence="1">
    <location>
        <begin position="86"/>
        <end position="111"/>
    </location>
</feature>
<sequence length="151" mass="16622">MAQPTPGLGRLRIHTLPATPPRGPLCTQQSPEKRARPNGRQSAVDQGPPGPAHSAPDTSVEEPDPFPETFDGDTDRLPEFIVQTDGRLHASGQEHVHQRCPECDVPHHPHDPTSPAVGDPLHQEAEPPPQRLLGFLAEMKRVFGWVEHEDF</sequence>
<protein>
    <recommendedName>
        <fullName evidence="2">DUF4939 domain-containing protein</fullName>
    </recommendedName>
</protein>
<evidence type="ECO:0000313" key="3">
    <source>
        <dbReference type="EMBL" id="CAI9181155.1"/>
    </source>
</evidence>
<dbReference type="EMBL" id="OX460343">
    <property type="protein sequence ID" value="CAI9181155.1"/>
    <property type="molecule type" value="Genomic_DNA"/>
</dbReference>
<dbReference type="Proteomes" id="UP001176941">
    <property type="component" value="Chromosome X"/>
</dbReference>
<evidence type="ECO:0000313" key="4">
    <source>
        <dbReference type="Proteomes" id="UP001176941"/>
    </source>
</evidence>
<evidence type="ECO:0000259" key="2">
    <source>
        <dbReference type="Pfam" id="PF16297"/>
    </source>
</evidence>
<organism evidence="3 4">
    <name type="scientific">Rangifer tarandus platyrhynchus</name>
    <name type="common">Svalbard reindeer</name>
    <dbReference type="NCBI Taxonomy" id="3082113"/>
    <lineage>
        <taxon>Eukaryota</taxon>
        <taxon>Metazoa</taxon>
        <taxon>Chordata</taxon>
        <taxon>Craniata</taxon>
        <taxon>Vertebrata</taxon>
        <taxon>Euteleostomi</taxon>
        <taxon>Mammalia</taxon>
        <taxon>Eutheria</taxon>
        <taxon>Laurasiatheria</taxon>
        <taxon>Artiodactyla</taxon>
        <taxon>Ruminantia</taxon>
        <taxon>Pecora</taxon>
        <taxon>Cervidae</taxon>
        <taxon>Odocoileinae</taxon>
        <taxon>Rangifer</taxon>
    </lineage>
</organism>
<reference evidence="3" key="1">
    <citation type="submission" date="2023-04" db="EMBL/GenBank/DDBJ databases">
        <authorList>
            <consortium name="ELIXIR-Norway"/>
        </authorList>
    </citation>
    <scope>NUCLEOTIDE SEQUENCE [LARGE SCALE GENOMIC DNA]</scope>
</reference>
<proteinExistence type="predicted"/>